<protein>
    <submittedName>
        <fullName evidence="2">Uncharacterized protein</fullName>
    </submittedName>
</protein>
<evidence type="ECO:0000256" key="1">
    <source>
        <dbReference type="SAM" id="MobiDB-lite"/>
    </source>
</evidence>
<dbReference type="InterPro" id="IPR029063">
    <property type="entry name" value="SAM-dependent_MTases_sf"/>
</dbReference>
<evidence type="ECO:0000313" key="2">
    <source>
        <dbReference type="EMBL" id="CAK0844611.1"/>
    </source>
</evidence>
<organism evidence="2 3">
    <name type="scientific">Prorocentrum cordatum</name>
    <dbReference type="NCBI Taxonomy" id="2364126"/>
    <lineage>
        <taxon>Eukaryota</taxon>
        <taxon>Sar</taxon>
        <taxon>Alveolata</taxon>
        <taxon>Dinophyceae</taxon>
        <taxon>Prorocentrales</taxon>
        <taxon>Prorocentraceae</taxon>
        <taxon>Prorocentrum</taxon>
    </lineage>
</organism>
<dbReference type="Gene3D" id="3.40.50.150">
    <property type="entry name" value="Vaccinia Virus protein VP39"/>
    <property type="match status" value="1"/>
</dbReference>
<reference evidence="2" key="1">
    <citation type="submission" date="2023-10" db="EMBL/GenBank/DDBJ databases">
        <authorList>
            <person name="Chen Y."/>
            <person name="Shah S."/>
            <person name="Dougan E. K."/>
            <person name="Thang M."/>
            <person name="Chan C."/>
        </authorList>
    </citation>
    <scope>NUCLEOTIDE SEQUENCE [LARGE SCALE GENOMIC DNA]</scope>
</reference>
<comment type="caution">
    <text evidence="2">The sequence shown here is derived from an EMBL/GenBank/DDBJ whole genome shotgun (WGS) entry which is preliminary data.</text>
</comment>
<gene>
    <name evidence="2" type="ORF">PCOR1329_LOCUS38678</name>
</gene>
<feature type="region of interest" description="Disordered" evidence="1">
    <location>
        <begin position="1"/>
        <end position="32"/>
    </location>
</feature>
<name>A0ABN9TFM3_9DINO</name>
<accession>A0ABN9TFM3</accession>
<dbReference type="Proteomes" id="UP001189429">
    <property type="component" value="Unassembled WGS sequence"/>
</dbReference>
<feature type="region of interest" description="Disordered" evidence="1">
    <location>
        <begin position="65"/>
        <end position="94"/>
    </location>
</feature>
<proteinExistence type="predicted"/>
<feature type="non-terminal residue" evidence="2">
    <location>
        <position position="782"/>
    </location>
</feature>
<feature type="compositionally biased region" description="Basic and acidic residues" evidence="1">
    <location>
        <begin position="17"/>
        <end position="32"/>
    </location>
</feature>
<dbReference type="SUPFAM" id="SSF53335">
    <property type="entry name" value="S-adenosyl-L-methionine-dependent methyltransferases"/>
    <property type="match status" value="1"/>
</dbReference>
<sequence>MAEEAVVARAAGQPTYKELKAQRPRREKETKRAYSVRMAKLRAETRTRLEYIVKLIDTCRRDPGGHGSFLRHSGSAQPDPRVARRQGLPPLTLPEQGPFQVVKNMFESGRALDHDVELIYRGRGEGLEWVIICGLNFEAGGREGGSPAPRPRLASLAQRAAWGLIGEAAAYYCRGPLAVHEELDWGKVAQAKAPAFNGQEVERGCPLVLGRPLPGVPAAGLVGPASALDLEGPRALKWLLGPTTLLKPPSEWPTEVPRASVLVASDEEEYCICEHLVRIGIFEQIEEEAIFSIDGAPGRAGAFAVVKKGAPATGLSKVTRQIIYTVHQNAYQRIAETDLDSLTPSSSWTGFVLCERQALSWSSDDQSGALNLYSLPPQWCGYMAVRKQVPGARVGRPDLKWVRKSGAVILMGWLSAVGLHRHLDRRLGIGDGPRSAGFAESSEWRRNQPLPLFSRKLQQASAQRYLDDFDAPEVAPESVAIMIEDTIGEYQLRQREVWAVPELRAATASAVKALVKPFELPAEARAGLLAEESLLPLGYADMHAGSARRGFAGHRRGRCGRSGLATLPTVVSFDLFGGIEASMVALSRRPCRVVMYVSSEIDKAAKRRMQQRWPGVIELGDITKITFEALAQLGCSGSQVASFAVIAAGSPCVDPSGLNVAGKGLPGSKSGLFFELPRAFMAIEQAFEIERARWLVGGVAGMRSEDVAVFSQQLGANPYRIEAMVVGLVRRPPLYWLSWALQARAGVNDITDEKKYFKIKLRASPSDFPAGAEDGWGLPEPK</sequence>
<dbReference type="EMBL" id="CAUYUJ010014679">
    <property type="protein sequence ID" value="CAK0844611.1"/>
    <property type="molecule type" value="Genomic_DNA"/>
</dbReference>
<evidence type="ECO:0000313" key="3">
    <source>
        <dbReference type="Proteomes" id="UP001189429"/>
    </source>
</evidence>
<keyword evidence="3" id="KW-1185">Reference proteome</keyword>